<dbReference type="GO" id="GO:0004674">
    <property type="term" value="F:protein serine/threonine kinase activity"/>
    <property type="evidence" value="ECO:0007669"/>
    <property type="project" value="TreeGrafter"/>
</dbReference>
<dbReference type="PANTHER" id="PTHR24361">
    <property type="entry name" value="MITOGEN-ACTIVATED KINASE KINASE KINASE"/>
    <property type="match status" value="1"/>
</dbReference>
<dbReference type="Gene3D" id="1.10.510.10">
    <property type="entry name" value="Transferase(Phosphotransferase) domain 1"/>
    <property type="match status" value="1"/>
</dbReference>
<organism evidence="4">
    <name type="scientific">Musca domestica</name>
    <name type="common">House fly</name>
    <dbReference type="NCBI Taxonomy" id="7370"/>
    <lineage>
        <taxon>Eukaryota</taxon>
        <taxon>Metazoa</taxon>
        <taxon>Ecdysozoa</taxon>
        <taxon>Arthropoda</taxon>
        <taxon>Hexapoda</taxon>
        <taxon>Insecta</taxon>
        <taxon>Pterygota</taxon>
        <taxon>Neoptera</taxon>
        <taxon>Endopterygota</taxon>
        <taxon>Diptera</taxon>
        <taxon>Brachycera</taxon>
        <taxon>Muscomorpha</taxon>
        <taxon>Muscoidea</taxon>
        <taxon>Muscidae</taxon>
        <taxon>Musca</taxon>
    </lineage>
</organism>
<dbReference type="InterPro" id="IPR000719">
    <property type="entry name" value="Prot_kinase_dom"/>
</dbReference>
<dbReference type="FunFam" id="1.10.472.80:FF:000015">
    <property type="entry name" value="TBC domain-containing protein kinase-like protein"/>
    <property type="match status" value="1"/>
</dbReference>
<reference evidence="6" key="2">
    <citation type="submission" date="2025-04" db="UniProtKB">
        <authorList>
            <consortium name="RefSeq"/>
        </authorList>
    </citation>
    <scope>IDENTIFICATION</scope>
    <source>
        <strain evidence="6">Aabys</strain>
    </source>
</reference>
<dbReference type="STRING" id="7370.A0A1I8M218"/>
<dbReference type="Pfam" id="PF00566">
    <property type="entry name" value="RabGAP-TBC"/>
    <property type="match status" value="1"/>
</dbReference>
<dbReference type="GO" id="GO:0005524">
    <property type="term" value="F:ATP binding"/>
    <property type="evidence" value="ECO:0007669"/>
    <property type="project" value="InterPro"/>
</dbReference>
<dbReference type="FunFam" id="1.10.8.270:FF:000043">
    <property type="entry name" value="AGAP000552-PA-like protein"/>
    <property type="match status" value="1"/>
</dbReference>
<dbReference type="Gene3D" id="1.10.8.270">
    <property type="entry name" value="putative rabgap domain of human tbc1 domain family member 14 like domains"/>
    <property type="match status" value="1"/>
</dbReference>
<sequence>MVNKQESLMAAITFFAKAHAGEVCGSNGLPLTPNSIAILGRSQKLKELRHSNLCQYLDVIRGKHERTVVVSEYHGTTLQEKCKDKLNNDLILRLFYQVASALKELNEHKLVAHNLEPKHILLDAYNNVKLFNYGLFYMTKSGDHVAFPIGNIKYMPPERLVGIKNNCKSDIWSLGMIVAELLLQTQFWPNLKISSISRKILSFCQSSNVFEKIAREHDKLEMYQELDPDLRNLVEQCLAVKPTDRPLPQEILNHPLFVRNLDLYLVTPKEKSSTLLLRMPLEQIYYWWQLAGGDVQAELKKEGLIRSEAPILSIPQVVCLNGNIAGPKRSQSYLMDDRVVILKMQNLLDRLSKIPAMAYYPLIHSPKFPYNFGVGMDQLPLVIREKDIEYQFYRVRLFSRLLQGYPYTSETIRKEAAIDIPPLLRGQIWACLLDVIPNGSYEKIDKFTPTSTDRQIEVDIPRCHQYDELLSSPEGHLKLKRLLKAWVTAHPQYVYWQGLDSLTAPFLYLNFNNEELAFHSVYKFIPKYLQWFFLKDNSAIIKEYLCKFSQLTAFHEPVLAQHLSNIAFIPELFAIPWFLTMFSHVFPLHKILHLWDKLMLGDNSYPLYIGISILKQLKSTLLASGFNECILLFSDLPDIVMENCVVESQKMYESTPKSIAHRFHVVREKELGPFDITPDVTLAHLQKEMSPRISANDLHFMLRNDPNAMLCLDIRSVSEFNRVHLPDSINIPFSNINMDEKSLELLNEPLLEEKMHNRIIICISNVHENAVEFSKFLVECGVSRVCILHQGFNILHSIEPNILVSN</sequence>
<keyword evidence="5" id="KW-1185">Reference proteome</keyword>
<dbReference type="VEuPathDB" id="VectorBase:MDOA000452"/>
<evidence type="ECO:0000313" key="6">
    <source>
        <dbReference type="RefSeq" id="XP_005183226.1"/>
    </source>
</evidence>
<dbReference type="SMART" id="SM00164">
    <property type="entry name" value="TBC"/>
    <property type="match status" value="1"/>
</dbReference>
<dbReference type="InterPro" id="IPR001763">
    <property type="entry name" value="Rhodanese-like_dom"/>
</dbReference>
<dbReference type="RefSeq" id="XP_005183226.1">
    <property type="nucleotide sequence ID" value="XM_005183169.3"/>
</dbReference>
<dbReference type="Gene3D" id="3.40.250.10">
    <property type="entry name" value="Rhodanese-like domain"/>
    <property type="match status" value="1"/>
</dbReference>
<dbReference type="SUPFAM" id="SSF52821">
    <property type="entry name" value="Rhodanese/Cell cycle control phosphatase"/>
    <property type="match status" value="1"/>
</dbReference>
<dbReference type="PANTHER" id="PTHR24361:SF785">
    <property type="entry name" value="DUAL SPECIFICITY MITOGEN-ACTIVATED PROTEIN KINASE KINASE 1"/>
    <property type="match status" value="1"/>
</dbReference>
<dbReference type="SUPFAM" id="SSF47923">
    <property type="entry name" value="Ypt/Rab-GAP domain of gyp1p"/>
    <property type="match status" value="2"/>
</dbReference>
<feature type="domain" description="Rab-GAP TBC" evidence="2">
    <location>
        <begin position="419"/>
        <end position="602"/>
    </location>
</feature>
<evidence type="ECO:0000313" key="5">
    <source>
        <dbReference type="Proteomes" id="UP001652621"/>
    </source>
</evidence>
<dbReference type="VEuPathDB" id="VectorBase:MDOMA2_001823"/>
<gene>
    <name evidence="4" type="primary">101893421</name>
    <name evidence="6" type="synonym">LOC101893421</name>
</gene>
<dbReference type="InterPro" id="IPR053235">
    <property type="entry name" value="Ser_Thr_kinase"/>
</dbReference>
<dbReference type="FunFam" id="1.10.510.10:FF:001232">
    <property type="entry name" value="Predicted protein"/>
    <property type="match status" value="1"/>
</dbReference>
<dbReference type="OrthoDB" id="1668230at2759"/>
<dbReference type="GO" id="GO:0005737">
    <property type="term" value="C:cytoplasm"/>
    <property type="evidence" value="ECO:0007669"/>
    <property type="project" value="TreeGrafter"/>
</dbReference>
<dbReference type="eggNOG" id="KOG1093">
    <property type="taxonomic scope" value="Eukaryota"/>
</dbReference>
<dbReference type="PROSITE" id="PS50206">
    <property type="entry name" value="RHODANESE_3"/>
    <property type="match status" value="1"/>
</dbReference>
<evidence type="ECO:0000259" key="1">
    <source>
        <dbReference type="PROSITE" id="PS50011"/>
    </source>
</evidence>
<dbReference type="AlphaFoldDB" id="A0A1I8M218"/>
<dbReference type="InterPro" id="IPR011009">
    <property type="entry name" value="Kinase-like_dom_sf"/>
</dbReference>
<dbReference type="EnsemblMetazoa" id="MDOA000452-RA">
    <property type="protein sequence ID" value="MDOA000452-PA"/>
    <property type="gene ID" value="MDOA000452"/>
</dbReference>
<evidence type="ECO:0000259" key="2">
    <source>
        <dbReference type="PROSITE" id="PS50086"/>
    </source>
</evidence>
<dbReference type="KEGG" id="mde:101893421"/>
<dbReference type="Gene3D" id="1.10.472.80">
    <property type="entry name" value="Ypt/Rab-GAP domain of gyp1p, domain 3"/>
    <property type="match status" value="1"/>
</dbReference>
<dbReference type="GeneID" id="101893421"/>
<name>A0A1I8M218_MUSDO</name>
<dbReference type="SUPFAM" id="SSF56112">
    <property type="entry name" value="Protein kinase-like (PK-like)"/>
    <property type="match status" value="1"/>
</dbReference>
<protein>
    <submittedName>
        <fullName evidence="6">TBC domain-containing protein kinase-like protein</fullName>
    </submittedName>
</protein>
<dbReference type="Pfam" id="PF00069">
    <property type="entry name" value="Pkinase"/>
    <property type="match status" value="1"/>
</dbReference>
<dbReference type="InterPro" id="IPR000195">
    <property type="entry name" value="Rab-GAP-TBC_dom"/>
</dbReference>
<proteinExistence type="predicted"/>
<feature type="domain" description="Rhodanese" evidence="3">
    <location>
        <begin position="705"/>
        <end position="804"/>
    </location>
</feature>
<dbReference type="InterPro" id="IPR035969">
    <property type="entry name" value="Rab-GAP_TBC_sf"/>
</dbReference>
<dbReference type="SMART" id="SM00220">
    <property type="entry name" value="S_TKc"/>
    <property type="match status" value="1"/>
</dbReference>
<dbReference type="Pfam" id="PF00581">
    <property type="entry name" value="Rhodanese"/>
    <property type="match status" value="1"/>
</dbReference>
<accession>A0A1I8M218</accession>
<dbReference type="InterPro" id="IPR036873">
    <property type="entry name" value="Rhodanese-like_dom_sf"/>
</dbReference>
<evidence type="ECO:0000259" key="3">
    <source>
        <dbReference type="PROSITE" id="PS50206"/>
    </source>
</evidence>
<dbReference type="FunFam" id="3.40.250.10:FF:000056">
    <property type="entry name" value="TBC domain-containing protein kinase protein"/>
    <property type="match status" value="1"/>
</dbReference>
<dbReference type="PROSITE" id="PS50086">
    <property type="entry name" value="TBC_RABGAP"/>
    <property type="match status" value="1"/>
</dbReference>
<dbReference type="CDD" id="cd00180">
    <property type="entry name" value="PKc"/>
    <property type="match status" value="1"/>
</dbReference>
<feature type="domain" description="Protein kinase" evidence="1">
    <location>
        <begin position="1"/>
        <end position="257"/>
    </location>
</feature>
<reference evidence="4" key="1">
    <citation type="submission" date="2020-05" db="UniProtKB">
        <authorList>
            <consortium name="EnsemblMetazoa"/>
        </authorList>
    </citation>
    <scope>IDENTIFICATION</scope>
    <source>
        <strain evidence="4">Aabys</strain>
    </source>
</reference>
<dbReference type="Proteomes" id="UP001652621">
    <property type="component" value="Unplaced"/>
</dbReference>
<dbReference type="SMART" id="SM00450">
    <property type="entry name" value="RHOD"/>
    <property type="match status" value="1"/>
</dbReference>
<evidence type="ECO:0000313" key="4">
    <source>
        <dbReference type="EnsemblMetazoa" id="MDOA000452-PA"/>
    </source>
</evidence>
<dbReference type="PROSITE" id="PS50011">
    <property type="entry name" value="PROTEIN_KINASE_DOM"/>
    <property type="match status" value="1"/>
</dbReference>